<keyword evidence="2" id="KW-0328">Glycosyltransferase</keyword>
<dbReference type="InterPro" id="IPR029044">
    <property type="entry name" value="Nucleotide-diphossugar_trans"/>
</dbReference>
<keyword evidence="3" id="KW-0808">Transferase</keyword>
<feature type="domain" description="Glycosyltransferase 2-like" evidence="5">
    <location>
        <begin position="43"/>
        <end position="176"/>
    </location>
</feature>
<dbReference type="PANTHER" id="PTHR43630">
    <property type="entry name" value="POLY-BETA-1,6-N-ACETYL-D-GLUCOSAMINE SYNTHASE"/>
    <property type="match status" value="1"/>
</dbReference>
<keyword evidence="4" id="KW-0812">Transmembrane</keyword>
<gene>
    <name evidence="6" type="ORF">GCM10022271_02940</name>
</gene>
<feature type="transmembrane region" description="Helical" evidence="4">
    <location>
        <begin position="282"/>
        <end position="307"/>
    </location>
</feature>
<dbReference type="PANTHER" id="PTHR43630:SF1">
    <property type="entry name" value="POLY-BETA-1,6-N-ACETYL-D-GLUCOSAMINE SYNTHASE"/>
    <property type="match status" value="1"/>
</dbReference>
<keyword evidence="4" id="KW-0472">Membrane</keyword>
<evidence type="ECO:0000313" key="7">
    <source>
        <dbReference type="Proteomes" id="UP001501456"/>
    </source>
</evidence>
<dbReference type="Proteomes" id="UP001501456">
    <property type="component" value="Unassembled WGS sequence"/>
</dbReference>
<dbReference type="EMBL" id="BAABBI010000001">
    <property type="protein sequence ID" value="GAA3774271.1"/>
    <property type="molecule type" value="Genomic_DNA"/>
</dbReference>
<organism evidence="6 7">
    <name type="scientific">Corallibacter vietnamensis</name>
    <dbReference type="NCBI Taxonomy" id="904130"/>
    <lineage>
        <taxon>Bacteria</taxon>
        <taxon>Pseudomonadati</taxon>
        <taxon>Bacteroidota</taxon>
        <taxon>Flavobacteriia</taxon>
        <taxon>Flavobacteriales</taxon>
        <taxon>Flavobacteriaceae</taxon>
        <taxon>Corallibacter</taxon>
    </lineage>
</organism>
<sequence>MIVSVIFISITILYLLVIGRFIYGFDKVPAVNLEDIPAKTKFSVIVPFRNEATDLPKLLASISQLNYPSHLTAFIFIDDDSSDASVSIIQEYGKTHKLPITILKNKRSSNSPKKDAITTAINHVKTEWIITTDADCELPQYWLDTYDSFIQNNPQKQMIVAPVSYNSSSRILDRFQTLDFFSLIGTTIGAFGIKKPFLCNGANLGYTKTLFNGVNGFENNNNIASGDDIFLLQKAIKKNPKTVSYLKSDRVVVKTTPEKNLKNLISQRIRWASKTTSYSSMYATFIGVAVLLMNMLLLASMVLGITGVLKPQFIGYIIIIKSGIDFLLLFKTARFLNQEHLLSSYLFSAVFYPFFCIYIAVLSTFRGYKWKDRSFNK</sequence>
<feature type="transmembrane region" description="Helical" evidence="4">
    <location>
        <begin position="342"/>
        <end position="365"/>
    </location>
</feature>
<dbReference type="Gene3D" id="3.90.550.10">
    <property type="entry name" value="Spore Coat Polysaccharide Biosynthesis Protein SpsA, Chain A"/>
    <property type="match status" value="1"/>
</dbReference>
<evidence type="ECO:0000259" key="5">
    <source>
        <dbReference type="Pfam" id="PF00535"/>
    </source>
</evidence>
<feature type="transmembrane region" description="Helical" evidence="4">
    <location>
        <begin position="6"/>
        <end position="23"/>
    </location>
</feature>
<evidence type="ECO:0000256" key="2">
    <source>
        <dbReference type="ARBA" id="ARBA00022676"/>
    </source>
</evidence>
<name>A0ABP7GRU2_9FLAO</name>
<reference evidence="7" key="1">
    <citation type="journal article" date="2019" name="Int. J. Syst. Evol. Microbiol.">
        <title>The Global Catalogue of Microorganisms (GCM) 10K type strain sequencing project: providing services to taxonomists for standard genome sequencing and annotation.</title>
        <authorList>
            <consortium name="The Broad Institute Genomics Platform"/>
            <consortium name="The Broad Institute Genome Sequencing Center for Infectious Disease"/>
            <person name="Wu L."/>
            <person name="Ma J."/>
        </authorList>
    </citation>
    <scope>NUCLEOTIDE SEQUENCE [LARGE SCALE GENOMIC DNA]</scope>
    <source>
        <strain evidence="7">JCM 17525</strain>
    </source>
</reference>
<dbReference type="Pfam" id="PF00535">
    <property type="entry name" value="Glycos_transf_2"/>
    <property type="match status" value="1"/>
</dbReference>
<proteinExistence type="inferred from homology"/>
<protein>
    <submittedName>
        <fullName evidence="6">Glycosyltransferase</fullName>
    </submittedName>
</protein>
<evidence type="ECO:0000313" key="6">
    <source>
        <dbReference type="EMBL" id="GAA3774271.1"/>
    </source>
</evidence>
<accession>A0ABP7GRU2</accession>
<keyword evidence="4" id="KW-1133">Transmembrane helix</keyword>
<feature type="transmembrane region" description="Helical" evidence="4">
    <location>
        <begin position="313"/>
        <end position="330"/>
    </location>
</feature>
<evidence type="ECO:0000256" key="4">
    <source>
        <dbReference type="SAM" id="Phobius"/>
    </source>
</evidence>
<dbReference type="SUPFAM" id="SSF53448">
    <property type="entry name" value="Nucleotide-diphospho-sugar transferases"/>
    <property type="match status" value="1"/>
</dbReference>
<dbReference type="InterPro" id="IPR001173">
    <property type="entry name" value="Glyco_trans_2-like"/>
</dbReference>
<evidence type="ECO:0000256" key="1">
    <source>
        <dbReference type="ARBA" id="ARBA00006739"/>
    </source>
</evidence>
<comment type="caution">
    <text evidence="6">The sequence shown here is derived from an EMBL/GenBank/DDBJ whole genome shotgun (WGS) entry which is preliminary data.</text>
</comment>
<evidence type="ECO:0000256" key="3">
    <source>
        <dbReference type="ARBA" id="ARBA00022679"/>
    </source>
</evidence>
<comment type="similarity">
    <text evidence="1">Belongs to the glycosyltransferase 2 family.</text>
</comment>
<dbReference type="RefSeq" id="WP_344726326.1">
    <property type="nucleotide sequence ID" value="NZ_BAABBI010000001.1"/>
</dbReference>
<keyword evidence="7" id="KW-1185">Reference proteome</keyword>